<dbReference type="EMBL" id="AABUYW010000004">
    <property type="protein sequence ID" value="EAJ1076601.1"/>
    <property type="molecule type" value="Genomic_DNA"/>
</dbReference>
<reference evidence="3 6" key="1">
    <citation type="submission" date="2018-07" db="EMBL/GenBank/DDBJ databases">
        <authorList>
            <consortium name="NARMS: The National Antimicrobial Resistance Monitoring System"/>
        </authorList>
    </citation>
    <scope>NUCLEOTIDE SEQUENCE [LARGE SCALE GENOMIC DNA]</scope>
    <source>
        <strain evidence="3 6">CVM N17C548</strain>
        <strain evidence="4 5">FSIS11812579</strain>
        <strain evidence="2 7">FSIS1609200</strain>
    </source>
</reference>
<dbReference type="Proteomes" id="UP000557830">
    <property type="component" value="Unassembled WGS sequence"/>
</dbReference>
<evidence type="ECO:0000313" key="7">
    <source>
        <dbReference type="Proteomes" id="UP000557830"/>
    </source>
</evidence>
<evidence type="ECO:0000313" key="3">
    <source>
        <dbReference type="EMBL" id="EAL6851097.1"/>
    </source>
</evidence>
<feature type="signal peptide" evidence="1">
    <location>
        <begin position="1"/>
        <end position="20"/>
    </location>
</feature>
<evidence type="ECO:0000313" key="6">
    <source>
        <dbReference type="Proteomes" id="UP000352088"/>
    </source>
</evidence>
<evidence type="ECO:0000313" key="4">
    <source>
        <dbReference type="EMBL" id="EAL8416563.1"/>
    </source>
</evidence>
<dbReference type="EMBL" id="AACQHW010000006">
    <property type="protein sequence ID" value="EAL6851097.1"/>
    <property type="molecule type" value="Genomic_DNA"/>
</dbReference>
<gene>
    <name evidence="2" type="ORF">BU953_03050</name>
    <name evidence="3" type="ORF">DSX26_06420</name>
    <name evidence="4" type="ORF">DYF97_04040</name>
</gene>
<protein>
    <recommendedName>
        <fullName evidence="8">Periplasmic protein</fullName>
    </recommendedName>
</protein>
<evidence type="ECO:0000313" key="5">
    <source>
        <dbReference type="Proteomes" id="UP000333665"/>
    </source>
</evidence>
<dbReference type="RefSeq" id="WP_002781938.1">
    <property type="nucleotide sequence ID" value="NZ_AANHVQ020000002.1"/>
</dbReference>
<name>A0A3K5JTY0_CAMCO</name>
<keyword evidence="1" id="KW-0732">Signal</keyword>
<feature type="chain" id="PRO_5044080944" description="Periplasmic protein" evidence="1">
    <location>
        <begin position="21"/>
        <end position="65"/>
    </location>
</feature>
<dbReference type="Proteomes" id="UP000333665">
    <property type="component" value="Unassembled WGS sequence"/>
</dbReference>
<evidence type="ECO:0008006" key="8">
    <source>
        <dbReference type="Google" id="ProtNLM"/>
    </source>
</evidence>
<proteinExistence type="predicted"/>
<evidence type="ECO:0000256" key="1">
    <source>
        <dbReference type="SAM" id="SignalP"/>
    </source>
</evidence>
<sequence length="65" mass="7394">MRKLLSVALVACFIGSFAYGKTENNKSPQVRSSCVDYEIRLKRCNSLPTQYQRQMCRLGLFAACK</sequence>
<dbReference type="Proteomes" id="UP000352088">
    <property type="component" value="Unassembled WGS sequence"/>
</dbReference>
<dbReference type="AlphaFoldDB" id="A0A3K5JTY0"/>
<accession>A0A3K5JTY0</accession>
<organism evidence="3 6">
    <name type="scientific">Campylobacter coli</name>
    <dbReference type="NCBI Taxonomy" id="195"/>
    <lineage>
        <taxon>Bacteria</taxon>
        <taxon>Pseudomonadati</taxon>
        <taxon>Campylobacterota</taxon>
        <taxon>Epsilonproteobacteria</taxon>
        <taxon>Campylobacterales</taxon>
        <taxon>Campylobacteraceae</taxon>
        <taxon>Campylobacter</taxon>
    </lineage>
</organism>
<comment type="caution">
    <text evidence="3">The sequence shown here is derived from an EMBL/GenBank/DDBJ whole genome shotgun (WGS) entry which is preliminary data.</text>
</comment>
<evidence type="ECO:0000313" key="2">
    <source>
        <dbReference type="EMBL" id="EAJ1076601.1"/>
    </source>
</evidence>
<dbReference type="GeneID" id="66545097"/>
<dbReference type="EMBL" id="AACRQU010000006">
    <property type="protein sequence ID" value="EAL8416563.1"/>
    <property type="molecule type" value="Genomic_DNA"/>
</dbReference>